<proteinExistence type="predicted"/>
<evidence type="ECO:0000256" key="1">
    <source>
        <dbReference type="SAM" id="MobiDB-lite"/>
    </source>
</evidence>
<reference evidence="4" key="1">
    <citation type="submission" date="2014-02" db="EMBL/GenBank/DDBJ databases">
        <authorList>
            <person name="Gan H."/>
        </authorList>
    </citation>
    <scope>NUCLEOTIDE SEQUENCE [LARGE SCALE GENOMIC DNA]</scope>
    <source>
        <strain evidence="4">S1</strain>
    </source>
</reference>
<dbReference type="EMBL" id="CCAE010000011">
    <property type="protein sequence ID" value="CDN87503.1"/>
    <property type="molecule type" value="Genomic_DNA"/>
</dbReference>
<feature type="signal peptide" evidence="2">
    <location>
        <begin position="1"/>
        <end position="21"/>
    </location>
</feature>
<organism evidence="3 4">
    <name type="scientific">Hydrogenophaga intermedia</name>
    <dbReference type="NCBI Taxonomy" id="65786"/>
    <lineage>
        <taxon>Bacteria</taxon>
        <taxon>Pseudomonadati</taxon>
        <taxon>Pseudomonadota</taxon>
        <taxon>Betaproteobacteria</taxon>
        <taxon>Burkholderiales</taxon>
        <taxon>Comamonadaceae</taxon>
        <taxon>Hydrogenophaga</taxon>
    </lineage>
</organism>
<protein>
    <submittedName>
        <fullName evidence="3">Uncharacterized protein</fullName>
    </submittedName>
</protein>
<keyword evidence="4" id="KW-1185">Reference proteome</keyword>
<gene>
    <name evidence="3" type="ORF">BN948_01925</name>
</gene>
<evidence type="ECO:0000256" key="2">
    <source>
        <dbReference type="SAM" id="SignalP"/>
    </source>
</evidence>
<keyword evidence="2" id="KW-0732">Signal</keyword>
<accession>A0A1L1PHN9</accession>
<sequence precursor="true">MRGGFLAALAGLVAASAVPFAESVRLAQPAPFKGYDHRGLGRSRVPGKPGRAGDKLRRMAAERRIGTPRGVPA</sequence>
<reference evidence="4" key="2">
    <citation type="submission" date="2014-11" db="EMBL/GenBank/DDBJ databases">
        <title>Draft genome sequence of Hydrogenophaga intermedia S1.</title>
        <authorList>
            <person name="Gan H.M."/>
            <person name="Chew T.H."/>
            <person name="Stolz A."/>
        </authorList>
    </citation>
    <scope>NUCLEOTIDE SEQUENCE [LARGE SCALE GENOMIC DNA]</scope>
    <source>
        <strain evidence="4">S1</strain>
    </source>
</reference>
<dbReference type="RefSeq" id="WP_035621390.1">
    <property type="nucleotide sequence ID" value="NZ_CCAE010000011.1"/>
</dbReference>
<feature type="region of interest" description="Disordered" evidence="1">
    <location>
        <begin position="32"/>
        <end position="56"/>
    </location>
</feature>
<dbReference type="AlphaFoldDB" id="A0A1L1PHN9"/>
<name>A0A1L1PHN9_HYDIT</name>
<evidence type="ECO:0000313" key="4">
    <source>
        <dbReference type="Proteomes" id="UP000028878"/>
    </source>
</evidence>
<feature type="chain" id="PRO_5009681448" evidence="2">
    <location>
        <begin position="22"/>
        <end position="73"/>
    </location>
</feature>
<evidence type="ECO:0000313" key="3">
    <source>
        <dbReference type="EMBL" id="CDN87503.1"/>
    </source>
</evidence>
<dbReference type="Proteomes" id="UP000028878">
    <property type="component" value="Unassembled WGS sequence"/>
</dbReference>